<dbReference type="GO" id="GO:0030246">
    <property type="term" value="F:carbohydrate binding"/>
    <property type="evidence" value="ECO:0007669"/>
    <property type="project" value="UniProtKB-KW"/>
</dbReference>
<dbReference type="PROSITE" id="PS50041">
    <property type="entry name" value="C_TYPE_LECTIN_2"/>
    <property type="match status" value="1"/>
</dbReference>
<dbReference type="GO" id="GO:0030282">
    <property type="term" value="P:bone mineralization"/>
    <property type="evidence" value="ECO:0007669"/>
    <property type="project" value="TreeGrafter"/>
</dbReference>
<keyword evidence="6" id="KW-1185">Reference proteome</keyword>
<dbReference type="EMBL" id="JAGXEW010000004">
    <property type="protein sequence ID" value="KAK1172282.1"/>
    <property type="molecule type" value="Genomic_DNA"/>
</dbReference>
<dbReference type="InterPro" id="IPR016186">
    <property type="entry name" value="C-type_lectin-like/link_sf"/>
</dbReference>
<keyword evidence="2" id="KW-1015">Disulfide bond</keyword>
<feature type="chain" id="PRO_5042172209" evidence="3">
    <location>
        <begin position="22"/>
        <end position="199"/>
    </location>
</feature>
<dbReference type="InterPro" id="IPR016187">
    <property type="entry name" value="CTDL_fold"/>
</dbReference>
<dbReference type="InterPro" id="IPR001304">
    <property type="entry name" value="C-type_lectin-like"/>
</dbReference>
<evidence type="ECO:0000256" key="2">
    <source>
        <dbReference type="ARBA" id="ARBA00023157"/>
    </source>
</evidence>
<evidence type="ECO:0000259" key="4">
    <source>
        <dbReference type="PROSITE" id="PS50041"/>
    </source>
</evidence>
<sequence>MELRGTCLLLCFLCLVHSTLQQTPPKTKLGAKKDAVNAAVIDDLKKQIENIWQELNLLKEQQALQTVCLKGTKIHGKCYLAVNEKKKYHAASDECISLGGTLSTPANGDENDSLFDYLRKSIDADIQIWLGINDIASEGSWIDMTGSSIKYKNWETEITAQPDGGRSQNCVVLSSTANGKWFDENCRAEKAFICEFNIV</sequence>
<dbReference type="CDD" id="cd03596">
    <property type="entry name" value="CLECT_tetranectin_like"/>
    <property type="match status" value="1"/>
</dbReference>
<evidence type="ECO:0000313" key="6">
    <source>
        <dbReference type="Proteomes" id="UP001230051"/>
    </source>
</evidence>
<keyword evidence="3" id="KW-0732">Signal</keyword>
<feature type="signal peptide" evidence="3">
    <location>
        <begin position="1"/>
        <end position="21"/>
    </location>
</feature>
<protein>
    <submittedName>
        <fullName evidence="5">Tetranectin-like</fullName>
    </submittedName>
</protein>
<evidence type="ECO:0000256" key="1">
    <source>
        <dbReference type="ARBA" id="ARBA00022734"/>
    </source>
</evidence>
<keyword evidence="1" id="KW-0430">Lectin</keyword>
<gene>
    <name evidence="5" type="primary">CLEC3B</name>
    <name evidence="5" type="ORF">AOXY_G4816</name>
</gene>
<dbReference type="Pfam" id="PF00059">
    <property type="entry name" value="Lectin_C"/>
    <property type="match status" value="1"/>
</dbReference>
<dbReference type="SUPFAM" id="SSF56436">
    <property type="entry name" value="C-type lectin-like"/>
    <property type="match status" value="1"/>
</dbReference>
<dbReference type="SMART" id="SM00034">
    <property type="entry name" value="CLECT"/>
    <property type="match status" value="1"/>
</dbReference>
<evidence type="ECO:0000256" key="3">
    <source>
        <dbReference type="SAM" id="SignalP"/>
    </source>
</evidence>
<dbReference type="Gene3D" id="3.10.100.10">
    <property type="entry name" value="Mannose-Binding Protein A, subunit A"/>
    <property type="match status" value="1"/>
</dbReference>
<dbReference type="InterPro" id="IPR018378">
    <property type="entry name" value="C-type_lectin_CS"/>
</dbReference>
<dbReference type="AlphaFoldDB" id="A0AAD8GDG8"/>
<reference evidence="5" key="1">
    <citation type="submission" date="2022-02" db="EMBL/GenBank/DDBJ databases">
        <title>Atlantic sturgeon de novo genome assembly.</title>
        <authorList>
            <person name="Stock M."/>
            <person name="Klopp C."/>
            <person name="Guiguen Y."/>
            <person name="Cabau C."/>
            <person name="Parinello H."/>
            <person name="Santidrian Yebra-Pimentel E."/>
            <person name="Kuhl H."/>
            <person name="Dirks R.P."/>
            <person name="Guessner J."/>
            <person name="Wuertz S."/>
            <person name="Du K."/>
            <person name="Schartl M."/>
        </authorList>
    </citation>
    <scope>NUCLEOTIDE SEQUENCE</scope>
    <source>
        <strain evidence="5">STURGEONOMICS-FGT-2020</strain>
        <tissue evidence="5">Whole blood</tissue>
    </source>
</reference>
<dbReference type="GO" id="GO:0005615">
    <property type="term" value="C:extracellular space"/>
    <property type="evidence" value="ECO:0007669"/>
    <property type="project" value="TreeGrafter"/>
</dbReference>
<dbReference type="PANTHER" id="PTHR22799:SF3">
    <property type="entry name" value="TETRANECTIN"/>
    <property type="match status" value="1"/>
</dbReference>
<dbReference type="InterPro" id="IPR051663">
    <property type="entry name" value="CLec_Tetranectin-domain"/>
</dbReference>
<feature type="domain" description="C-type lectin" evidence="4">
    <location>
        <begin position="74"/>
        <end position="195"/>
    </location>
</feature>
<organism evidence="5 6">
    <name type="scientific">Acipenser oxyrinchus oxyrinchus</name>
    <dbReference type="NCBI Taxonomy" id="40147"/>
    <lineage>
        <taxon>Eukaryota</taxon>
        <taxon>Metazoa</taxon>
        <taxon>Chordata</taxon>
        <taxon>Craniata</taxon>
        <taxon>Vertebrata</taxon>
        <taxon>Euteleostomi</taxon>
        <taxon>Actinopterygii</taxon>
        <taxon>Chondrostei</taxon>
        <taxon>Acipenseriformes</taxon>
        <taxon>Acipenseridae</taxon>
        <taxon>Acipenser</taxon>
    </lineage>
</organism>
<dbReference type="PROSITE" id="PS00615">
    <property type="entry name" value="C_TYPE_LECTIN_1"/>
    <property type="match status" value="1"/>
</dbReference>
<accession>A0AAD8GDG8</accession>
<dbReference type="PANTHER" id="PTHR22799">
    <property type="entry name" value="TETRANECTIN-RELATED"/>
    <property type="match status" value="1"/>
</dbReference>
<evidence type="ECO:0000313" key="5">
    <source>
        <dbReference type="EMBL" id="KAK1172282.1"/>
    </source>
</evidence>
<proteinExistence type="predicted"/>
<dbReference type="Proteomes" id="UP001230051">
    <property type="component" value="Unassembled WGS sequence"/>
</dbReference>
<comment type="caution">
    <text evidence="5">The sequence shown here is derived from an EMBL/GenBank/DDBJ whole genome shotgun (WGS) entry which is preliminary data.</text>
</comment>
<name>A0AAD8GDG8_ACIOX</name>
<dbReference type="FunFam" id="3.10.100.10:FF:000010">
    <property type="entry name" value="C-type lectin domain family 3 member A"/>
    <property type="match status" value="1"/>
</dbReference>